<feature type="transmembrane region" description="Helical" evidence="2">
    <location>
        <begin position="209"/>
        <end position="233"/>
    </location>
</feature>
<dbReference type="InParanoid" id="A0A2T3A467"/>
<keyword evidence="2" id="KW-0472">Membrane</keyword>
<dbReference type="PANTHER" id="PTHR28019">
    <property type="entry name" value="CELL MEMBRANE PROTEIN YLR413W-RELATED"/>
    <property type="match status" value="1"/>
</dbReference>
<evidence type="ECO:0000256" key="1">
    <source>
        <dbReference type="SAM" id="MobiDB-lite"/>
    </source>
</evidence>
<dbReference type="Proteomes" id="UP000241462">
    <property type="component" value="Unassembled WGS sequence"/>
</dbReference>
<feature type="region of interest" description="Disordered" evidence="1">
    <location>
        <begin position="328"/>
        <end position="347"/>
    </location>
</feature>
<dbReference type="AlphaFoldDB" id="A0A2T3A467"/>
<dbReference type="FunCoup" id="A0A2T3A467">
    <property type="interactions" value="53"/>
</dbReference>
<dbReference type="STRING" id="2025994.A0A2T3A467"/>
<evidence type="ECO:0000313" key="3">
    <source>
        <dbReference type="EMBL" id="PSR82490.1"/>
    </source>
</evidence>
<dbReference type="GO" id="GO:0031505">
    <property type="term" value="P:fungal-type cell wall organization"/>
    <property type="evidence" value="ECO:0007669"/>
    <property type="project" value="TreeGrafter"/>
</dbReference>
<name>A0A2T3A467_9PEZI</name>
<proteinExistence type="predicted"/>
<dbReference type="EMBL" id="KZ678476">
    <property type="protein sequence ID" value="PSR82490.1"/>
    <property type="molecule type" value="Genomic_DNA"/>
</dbReference>
<dbReference type="GO" id="GO:0051285">
    <property type="term" value="C:cell cortex of cell tip"/>
    <property type="evidence" value="ECO:0007669"/>
    <property type="project" value="TreeGrafter"/>
</dbReference>
<evidence type="ECO:0000256" key="2">
    <source>
        <dbReference type="SAM" id="Phobius"/>
    </source>
</evidence>
<keyword evidence="2" id="KW-0812">Transmembrane</keyword>
<gene>
    <name evidence="3" type="ORF">BD289DRAFT_371178</name>
</gene>
<keyword evidence="2" id="KW-1133">Transmembrane helix</keyword>
<organism evidence="3 4">
    <name type="scientific">Coniella lustricola</name>
    <dbReference type="NCBI Taxonomy" id="2025994"/>
    <lineage>
        <taxon>Eukaryota</taxon>
        <taxon>Fungi</taxon>
        <taxon>Dikarya</taxon>
        <taxon>Ascomycota</taxon>
        <taxon>Pezizomycotina</taxon>
        <taxon>Sordariomycetes</taxon>
        <taxon>Sordariomycetidae</taxon>
        <taxon>Diaporthales</taxon>
        <taxon>Schizoparmaceae</taxon>
        <taxon>Coniella</taxon>
    </lineage>
</organism>
<sequence length="347" mass="36532">MKFTVAVPLVVSLVSFVLTILALLAGHQKGFMEDYHVVMFNTSTLGQNYLSSLAKGGSSTTASATTTATATSTTSKGALGGIGGLFTSIEASATAVVGSIESSAASILNDVGNDVADKLSKELGIEQFYSIHVLDLCQGNYAPNATAENAHVNITSCTKPGSTTAMDISTLLNKQLSVGPFNVSLSDLGFTSKLEDKLGKLPSIFEALAALYIVSAIFTGLSMLGAAAALILLPNHGRILVISNLVCSGLGFLFLLIGSLMYTIGAAEIVKKIHSENAKDIGLSVSIGQKFEGLTWAAFALITIAAAYWVWLLIDDIRLRKRMRGTKNGHAKHSMESSSPDRMARNY</sequence>
<dbReference type="InterPro" id="IPR009571">
    <property type="entry name" value="SUR7/Rim9-like_fungi"/>
</dbReference>
<dbReference type="InterPro" id="IPR052413">
    <property type="entry name" value="SUR7_domain"/>
</dbReference>
<reference evidence="3 4" key="1">
    <citation type="journal article" date="2018" name="Mycol. Prog.">
        <title>Coniella lustricola, a new species from submerged detritus.</title>
        <authorList>
            <person name="Raudabaugh D.B."/>
            <person name="Iturriaga T."/>
            <person name="Carver A."/>
            <person name="Mondo S."/>
            <person name="Pangilinan J."/>
            <person name="Lipzen A."/>
            <person name="He G."/>
            <person name="Amirebrahimi M."/>
            <person name="Grigoriev I.V."/>
            <person name="Miller A.N."/>
        </authorList>
    </citation>
    <scope>NUCLEOTIDE SEQUENCE [LARGE SCALE GENOMIC DNA]</scope>
    <source>
        <strain evidence="3 4">B22-T-1</strain>
    </source>
</reference>
<dbReference type="Pfam" id="PF06687">
    <property type="entry name" value="SUR7"/>
    <property type="match status" value="1"/>
</dbReference>
<feature type="transmembrane region" description="Helical" evidence="2">
    <location>
        <begin position="293"/>
        <end position="314"/>
    </location>
</feature>
<dbReference type="GO" id="GO:0005886">
    <property type="term" value="C:plasma membrane"/>
    <property type="evidence" value="ECO:0007669"/>
    <property type="project" value="InterPro"/>
</dbReference>
<feature type="transmembrane region" description="Helical" evidence="2">
    <location>
        <begin position="240"/>
        <end position="262"/>
    </location>
</feature>
<evidence type="ECO:0000313" key="4">
    <source>
        <dbReference type="Proteomes" id="UP000241462"/>
    </source>
</evidence>
<keyword evidence="4" id="KW-1185">Reference proteome</keyword>
<dbReference type="PANTHER" id="PTHR28019:SF7">
    <property type="entry name" value="SUR7 PROTEIN"/>
    <property type="match status" value="1"/>
</dbReference>
<accession>A0A2T3A467</accession>
<dbReference type="OrthoDB" id="4159154at2759"/>
<protein>
    <submittedName>
        <fullName evidence="3">Actin cortical patch SUR7/pH-response regulator pali</fullName>
    </submittedName>
</protein>